<reference evidence="1" key="1">
    <citation type="submission" date="2018-05" db="EMBL/GenBank/DDBJ databases">
        <authorList>
            <person name="Lanie J.A."/>
            <person name="Ng W.-L."/>
            <person name="Kazmierczak K.M."/>
            <person name="Andrzejewski T.M."/>
            <person name="Davidsen T.M."/>
            <person name="Wayne K.J."/>
            <person name="Tettelin H."/>
            <person name="Glass J.I."/>
            <person name="Rusch D."/>
            <person name="Podicherti R."/>
            <person name="Tsui H.-C.T."/>
            <person name="Winkler M.E."/>
        </authorList>
    </citation>
    <scope>NUCLEOTIDE SEQUENCE</scope>
</reference>
<protein>
    <submittedName>
        <fullName evidence="1">Uncharacterized protein</fullName>
    </submittedName>
</protein>
<name>A0A382RHV7_9ZZZZ</name>
<evidence type="ECO:0000313" key="1">
    <source>
        <dbReference type="EMBL" id="SVC96558.1"/>
    </source>
</evidence>
<sequence length="67" mass="7274">MDPTLHTLIAVGCIAGAFYAGKMLTAKSLFEDIATKMLDKLEFDGFIAVKKDKDGEKDLIPISEIIA</sequence>
<accession>A0A382RHV7</accession>
<organism evidence="1">
    <name type="scientific">marine metagenome</name>
    <dbReference type="NCBI Taxonomy" id="408172"/>
    <lineage>
        <taxon>unclassified sequences</taxon>
        <taxon>metagenomes</taxon>
        <taxon>ecological metagenomes</taxon>
    </lineage>
</organism>
<dbReference type="EMBL" id="UINC01121414">
    <property type="protein sequence ID" value="SVC96558.1"/>
    <property type="molecule type" value="Genomic_DNA"/>
</dbReference>
<proteinExistence type="predicted"/>
<gene>
    <name evidence="1" type="ORF">METZ01_LOCUS349412</name>
</gene>
<feature type="non-terminal residue" evidence="1">
    <location>
        <position position="67"/>
    </location>
</feature>
<dbReference type="AlphaFoldDB" id="A0A382RHV7"/>